<protein>
    <submittedName>
        <fullName evidence="2">Uncharacterized protein</fullName>
    </submittedName>
</protein>
<dbReference type="AlphaFoldDB" id="A0A2R8ADT0"/>
<proteinExistence type="predicted"/>
<evidence type="ECO:0000256" key="1">
    <source>
        <dbReference type="SAM" id="Phobius"/>
    </source>
</evidence>
<gene>
    <name evidence="2" type="ORF">POI8812_02555</name>
</gene>
<name>A0A2R8ADT0_9RHOB</name>
<evidence type="ECO:0000313" key="3">
    <source>
        <dbReference type="Proteomes" id="UP000244932"/>
    </source>
</evidence>
<evidence type="ECO:0000313" key="2">
    <source>
        <dbReference type="EMBL" id="SPF30220.1"/>
    </source>
</evidence>
<reference evidence="2 3" key="1">
    <citation type="submission" date="2018-03" db="EMBL/GenBank/DDBJ databases">
        <authorList>
            <person name="Keele B.F."/>
        </authorList>
    </citation>
    <scope>NUCLEOTIDE SEQUENCE [LARGE SCALE GENOMIC DNA]</scope>
    <source>
        <strain evidence="2 3">CeCT 8812</strain>
    </source>
</reference>
<keyword evidence="1" id="KW-0812">Transmembrane</keyword>
<keyword evidence="3" id="KW-1185">Reference proteome</keyword>
<organism evidence="2 3">
    <name type="scientific">Pontivivens insulae</name>
    <dbReference type="NCBI Taxonomy" id="1639689"/>
    <lineage>
        <taxon>Bacteria</taxon>
        <taxon>Pseudomonadati</taxon>
        <taxon>Pseudomonadota</taxon>
        <taxon>Alphaproteobacteria</taxon>
        <taxon>Rhodobacterales</taxon>
        <taxon>Paracoccaceae</taxon>
        <taxon>Pontivivens</taxon>
    </lineage>
</organism>
<keyword evidence="1" id="KW-1133">Transmembrane helix</keyword>
<sequence>MTESRVTKSWIEATMAEADAKYAAAYGSGNIYSAQSRIPAEFVESPSIVVAQDELDRDVATEQLTAEQMLPRPVRRTGWRRTLHRMTRASSFMIVGAGLMLGIISTIERPRVVEVTTPQTLQDPLAMLASIAPRITNGEIIVEDSVALDALQGQLDTIRESAFATLIGNTPGDDQYITRVYGGVFTVPYEGSVLIGPPDAEPSLISFNRSQASLFGGNLNGEYITMRVGDVNAHPEALPQGCTLALASLQREESATFLLRCR</sequence>
<feature type="transmembrane region" description="Helical" evidence="1">
    <location>
        <begin position="89"/>
        <end position="107"/>
    </location>
</feature>
<dbReference type="EMBL" id="OMKW01000003">
    <property type="protein sequence ID" value="SPF30220.1"/>
    <property type="molecule type" value="Genomic_DNA"/>
</dbReference>
<accession>A0A2R8ADT0</accession>
<keyword evidence="1" id="KW-0472">Membrane</keyword>
<dbReference type="Proteomes" id="UP000244932">
    <property type="component" value="Unassembled WGS sequence"/>
</dbReference>
<dbReference type="RefSeq" id="WP_146186168.1">
    <property type="nucleotide sequence ID" value="NZ_OMKW01000003.1"/>
</dbReference>